<dbReference type="Proteomes" id="UP001497444">
    <property type="component" value="Chromosome 14"/>
</dbReference>
<dbReference type="EMBL" id="OZ020109">
    <property type="protein sequence ID" value="CAK9262011.1"/>
    <property type="molecule type" value="Genomic_DNA"/>
</dbReference>
<dbReference type="PANTHER" id="PTHR24123:SF33">
    <property type="entry name" value="PROTEIN HOS4"/>
    <property type="match status" value="1"/>
</dbReference>
<dbReference type="PROSITE" id="PS50297">
    <property type="entry name" value="ANK_REP_REGION"/>
    <property type="match status" value="7"/>
</dbReference>
<evidence type="ECO:0000256" key="1">
    <source>
        <dbReference type="ARBA" id="ARBA00022737"/>
    </source>
</evidence>
<feature type="repeat" description="ANK" evidence="3">
    <location>
        <begin position="358"/>
        <end position="390"/>
    </location>
</feature>
<feature type="repeat" description="ANK" evidence="3">
    <location>
        <begin position="292"/>
        <end position="324"/>
    </location>
</feature>
<dbReference type="SMART" id="SM00248">
    <property type="entry name" value="ANK"/>
    <property type="match status" value="8"/>
</dbReference>
<dbReference type="InterPro" id="IPR002110">
    <property type="entry name" value="Ankyrin_rpt"/>
</dbReference>
<keyword evidence="1" id="KW-0677">Repeat</keyword>
<evidence type="ECO:0000313" key="7">
    <source>
        <dbReference type="Proteomes" id="UP001497444"/>
    </source>
</evidence>
<evidence type="ECO:0000256" key="4">
    <source>
        <dbReference type="SAM" id="Coils"/>
    </source>
</evidence>
<feature type="repeat" description="ANK" evidence="3">
    <location>
        <begin position="226"/>
        <end position="258"/>
    </location>
</feature>
<keyword evidence="4" id="KW-0175">Coiled coil</keyword>
<dbReference type="PRINTS" id="PR01415">
    <property type="entry name" value="ANKYRIN"/>
</dbReference>
<dbReference type="InterPro" id="IPR051165">
    <property type="entry name" value="Multifunctional_ANK_Repeat"/>
</dbReference>
<feature type="compositionally biased region" description="Basic and acidic residues" evidence="5">
    <location>
        <begin position="1092"/>
        <end position="1106"/>
    </location>
</feature>
<feature type="repeat" description="ANK" evidence="3">
    <location>
        <begin position="391"/>
        <end position="423"/>
    </location>
</feature>
<dbReference type="PROSITE" id="PS50088">
    <property type="entry name" value="ANK_REPEAT"/>
    <property type="match status" value="8"/>
</dbReference>
<dbReference type="InterPro" id="IPR036770">
    <property type="entry name" value="Ankyrin_rpt-contain_sf"/>
</dbReference>
<feature type="compositionally biased region" description="Polar residues" evidence="5">
    <location>
        <begin position="600"/>
        <end position="611"/>
    </location>
</feature>
<sequence length="1175" mass="125240">MSTSAATAATDMAPLGLGLGSGVGNNNQHGGAVSSKANAVSAAASADAFLESRATSVDARDDKGRTALHFASRMKSAECVRLLVEAGADPNARDKEGFTPLHMAAGYGRAECATLLLEHGASTLVRDRMGRTPRQLAIEIRDEKAQGWETSGALHGELDTVIEILLDAEGKATTVCGRDLQKVPGKWSPGTLQKKKAAAIDNHLPYLPADSSSNSVAAKKMMRITELGNALSAACRGGHVDVADLLLKNGAQVDAQDRDGATPLLAAADSGSAKCVQLLLKHGAKPDAKDHVGVTALIAAAYNGHTECVTVLLENGAMLDARSHGGVTPLIAAAEGCNALCTQLLVQVGAKIDAKTSEGKTALMHAVHRNCIEATEALLIGGADVNATDADGCTALHHGARNDSADCLQMLLDRNADFTRKCRRGRTPWQDAPEGSAAAKLLEQKWKQLELEIAQRQVELLDLFAQDQSELTSITPKKSSSRHTREKKKGRRKKEAAEKVESTGKAGGDPTKPALKSEQVQVRSVVMDVLSSSGSEVKGESPEVDNEQPVVDPGMVQAEAIVEEDISVESCDGGAIEQSKSPARSVLSDMESSELLGFETASSASSTSQLMGNGAVAGEEDSLEQGQEWIKVDGKSAYHQHQRPISDIATTAKAQGSNAKSPAGAKAGGLLSLNSLKMGEIPPSTDILALPLQNSVSNGQSPTNRKLQNAQRKKQVDVVLLGGVTKAVEDENLRDGDLSPWVQALRRGNHIGADANNNNTRPGQVRGDMKAASHSEARSEVTSWDPVEFTKETHRSPKEHLTERMCGVEQGLERERRVVQVEMQKVRELERLVSAQQGLGNGLETATALPVIELTHALEAQVTARIKAETAKRELEIHIRDMEALIESQRKSIEDLQASGAELKQEMLRREEQHKQACDRQHRDSFAAAMAAAATSWRAWELQRSKETLQSGWQHGCEDSSEHESFAPLLRLPSHKNCGGVIPTTRPVLISKKDGGDHGEREEPVWESAVTDAALAAATMIGSKYCACLLDNSATLSPPLVSCISQNLTTTKSVTPKTFNSPACPVCNWCQDMSQSRDLASLPLVTTDGDVITERSHSPDNSHDDGNSAARQIANKSTAKCGGMTRSASEGSLNLMEGVSEQQQQQQLLPFVPMAGPQIDPVSGWFSLVPSPVED</sequence>
<feature type="region of interest" description="Disordered" evidence="5">
    <location>
        <begin position="473"/>
        <end position="520"/>
    </location>
</feature>
<keyword evidence="2 3" id="KW-0040">ANK repeat</keyword>
<dbReference type="Pfam" id="PF12796">
    <property type="entry name" value="Ank_2"/>
    <property type="match status" value="3"/>
</dbReference>
<evidence type="ECO:0000256" key="2">
    <source>
        <dbReference type="ARBA" id="ARBA00023043"/>
    </source>
</evidence>
<accession>A0ABP0W5G8</accession>
<organism evidence="6 7">
    <name type="scientific">Sphagnum jensenii</name>
    <dbReference type="NCBI Taxonomy" id="128206"/>
    <lineage>
        <taxon>Eukaryota</taxon>
        <taxon>Viridiplantae</taxon>
        <taxon>Streptophyta</taxon>
        <taxon>Embryophyta</taxon>
        <taxon>Bryophyta</taxon>
        <taxon>Sphagnophytina</taxon>
        <taxon>Sphagnopsida</taxon>
        <taxon>Sphagnales</taxon>
        <taxon>Sphagnaceae</taxon>
        <taxon>Sphagnum</taxon>
    </lineage>
</organism>
<feature type="repeat" description="ANK" evidence="3">
    <location>
        <begin position="96"/>
        <end position="128"/>
    </location>
</feature>
<dbReference type="SUPFAM" id="SSF48403">
    <property type="entry name" value="Ankyrin repeat"/>
    <property type="match status" value="2"/>
</dbReference>
<feature type="region of interest" description="Disordered" evidence="5">
    <location>
        <begin position="1091"/>
        <end position="1110"/>
    </location>
</feature>
<protein>
    <submittedName>
        <fullName evidence="6">Uncharacterized protein</fullName>
    </submittedName>
</protein>
<keyword evidence="7" id="KW-1185">Reference proteome</keyword>
<feature type="coiled-coil region" evidence="4">
    <location>
        <begin position="868"/>
        <end position="913"/>
    </location>
</feature>
<feature type="compositionally biased region" description="Basic residues" evidence="5">
    <location>
        <begin position="479"/>
        <end position="494"/>
    </location>
</feature>
<dbReference type="PANTHER" id="PTHR24123">
    <property type="entry name" value="ANKYRIN REPEAT-CONTAINING"/>
    <property type="match status" value="1"/>
</dbReference>
<reference evidence="6" key="1">
    <citation type="submission" date="2024-02" db="EMBL/GenBank/DDBJ databases">
        <authorList>
            <consortium name="ELIXIR-Norway"/>
            <consortium name="Elixir Norway"/>
        </authorList>
    </citation>
    <scope>NUCLEOTIDE SEQUENCE</scope>
</reference>
<feature type="repeat" description="ANK" evidence="3">
    <location>
        <begin position="325"/>
        <end position="357"/>
    </location>
</feature>
<feature type="region of interest" description="Disordered" evidence="5">
    <location>
        <begin position="600"/>
        <end position="623"/>
    </location>
</feature>
<gene>
    <name evidence="6" type="ORF">CSSPJE1EN1_LOCUS7489</name>
</gene>
<evidence type="ECO:0000256" key="3">
    <source>
        <dbReference type="PROSITE-ProRule" id="PRU00023"/>
    </source>
</evidence>
<feature type="repeat" description="ANK" evidence="3">
    <location>
        <begin position="259"/>
        <end position="291"/>
    </location>
</feature>
<evidence type="ECO:0000256" key="5">
    <source>
        <dbReference type="SAM" id="MobiDB-lite"/>
    </source>
</evidence>
<proteinExistence type="predicted"/>
<dbReference type="Gene3D" id="1.25.40.20">
    <property type="entry name" value="Ankyrin repeat-containing domain"/>
    <property type="match status" value="4"/>
</dbReference>
<name>A0ABP0W5G8_9BRYO</name>
<dbReference type="Pfam" id="PF00023">
    <property type="entry name" value="Ank"/>
    <property type="match status" value="1"/>
</dbReference>
<evidence type="ECO:0000313" key="6">
    <source>
        <dbReference type="EMBL" id="CAK9262011.1"/>
    </source>
</evidence>
<feature type="repeat" description="ANK" evidence="3">
    <location>
        <begin position="63"/>
        <end position="95"/>
    </location>
</feature>